<feature type="domain" description="CBM1" evidence="3">
    <location>
        <begin position="58"/>
        <end position="94"/>
    </location>
</feature>
<dbReference type="Proteomes" id="UP000267821">
    <property type="component" value="Unassembled WGS sequence"/>
</dbReference>
<feature type="signal peptide" evidence="2">
    <location>
        <begin position="1"/>
        <end position="15"/>
    </location>
</feature>
<organism evidence="4 5">
    <name type="scientific">Terfezia boudieri ATCC MYA-4762</name>
    <dbReference type="NCBI Taxonomy" id="1051890"/>
    <lineage>
        <taxon>Eukaryota</taxon>
        <taxon>Fungi</taxon>
        <taxon>Dikarya</taxon>
        <taxon>Ascomycota</taxon>
        <taxon>Pezizomycotina</taxon>
        <taxon>Pezizomycetes</taxon>
        <taxon>Pezizales</taxon>
        <taxon>Pezizaceae</taxon>
        <taxon>Terfezia</taxon>
    </lineage>
</organism>
<dbReference type="GO" id="GO:0030248">
    <property type="term" value="F:cellulose binding"/>
    <property type="evidence" value="ECO:0007669"/>
    <property type="project" value="InterPro"/>
</dbReference>
<dbReference type="Pfam" id="PF00734">
    <property type="entry name" value="CBM_1"/>
    <property type="match status" value="1"/>
</dbReference>
<reference evidence="4 5" key="1">
    <citation type="journal article" date="2018" name="Nat. Ecol. Evol.">
        <title>Pezizomycetes genomes reveal the molecular basis of ectomycorrhizal truffle lifestyle.</title>
        <authorList>
            <person name="Murat C."/>
            <person name="Payen T."/>
            <person name="Noel B."/>
            <person name="Kuo A."/>
            <person name="Morin E."/>
            <person name="Chen J."/>
            <person name="Kohler A."/>
            <person name="Krizsan K."/>
            <person name="Balestrini R."/>
            <person name="Da Silva C."/>
            <person name="Montanini B."/>
            <person name="Hainaut M."/>
            <person name="Levati E."/>
            <person name="Barry K.W."/>
            <person name="Belfiori B."/>
            <person name="Cichocki N."/>
            <person name="Clum A."/>
            <person name="Dockter R.B."/>
            <person name="Fauchery L."/>
            <person name="Guy J."/>
            <person name="Iotti M."/>
            <person name="Le Tacon F."/>
            <person name="Lindquist E.A."/>
            <person name="Lipzen A."/>
            <person name="Malagnac F."/>
            <person name="Mello A."/>
            <person name="Molinier V."/>
            <person name="Miyauchi S."/>
            <person name="Poulain J."/>
            <person name="Riccioni C."/>
            <person name="Rubini A."/>
            <person name="Sitrit Y."/>
            <person name="Splivallo R."/>
            <person name="Traeger S."/>
            <person name="Wang M."/>
            <person name="Zifcakova L."/>
            <person name="Wipf D."/>
            <person name="Zambonelli A."/>
            <person name="Paolocci F."/>
            <person name="Nowrousian M."/>
            <person name="Ottonello S."/>
            <person name="Baldrian P."/>
            <person name="Spatafora J.W."/>
            <person name="Henrissat B."/>
            <person name="Nagy L.G."/>
            <person name="Aury J.M."/>
            <person name="Wincker P."/>
            <person name="Grigoriev I.V."/>
            <person name="Bonfante P."/>
            <person name="Martin F.M."/>
        </authorList>
    </citation>
    <scope>NUCLEOTIDE SEQUENCE [LARGE SCALE GENOMIC DNA]</scope>
    <source>
        <strain evidence="4 5">ATCC MYA-4762</strain>
    </source>
</reference>
<dbReference type="InterPro" id="IPR000254">
    <property type="entry name" value="CBD"/>
</dbReference>
<dbReference type="OrthoDB" id="5280466at2759"/>
<keyword evidence="5" id="KW-1185">Reference proteome</keyword>
<name>A0A3N4LHY0_9PEZI</name>
<evidence type="ECO:0000256" key="1">
    <source>
        <dbReference type="ARBA" id="ARBA00022729"/>
    </source>
</evidence>
<dbReference type="SUPFAM" id="SSF57180">
    <property type="entry name" value="Cellulose-binding domain"/>
    <property type="match status" value="1"/>
</dbReference>
<accession>A0A3N4LHY0</accession>
<keyword evidence="1 2" id="KW-0732">Signal</keyword>
<feature type="chain" id="PRO_5018135382" description="CBM1 domain-containing protein" evidence="2">
    <location>
        <begin position="16"/>
        <end position="96"/>
    </location>
</feature>
<dbReference type="SMART" id="SM00236">
    <property type="entry name" value="fCBD"/>
    <property type="match status" value="1"/>
</dbReference>
<gene>
    <name evidence="4" type="ORF">L211DRAFT_325628</name>
</gene>
<evidence type="ECO:0000256" key="2">
    <source>
        <dbReference type="SAM" id="SignalP"/>
    </source>
</evidence>
<dbReference type="AlphaFoldDB" id="A0A3N4LHY0"/>
<protein>
    <recommendedName>
        <fullName evidence="3">CBM1 domain-containing protein</fullName>
    </recommendedName>
</protein>
<dbReference type="EMBL" id="ML121551">
    <property type="protein sequence ID" value="RPB22483.1"/>
    <property type="molecule type" value="Genomic_DNA"/>
</dbReference>
<proteinExistence type="predicted"/>
<dbReference type="InParanoid" id="A0A3N4LHY0"/>
<dbReference type="GO" id="GO:0005975">
    <property type="term" value="P:carbohydrate metabolic process"/>
    <property type="evidence" value="ECO:0007669"/>
    <property type="project" value="InterPro"/>
</dbReference>
<evidence type="ECO:0000313" key="4">
    <source>
        <dbReference type="EMBL" id="RPB22483.1"/>
    </source>
</evidence>
<evidence type="ECO:0000313" key="5">
    <source>
        <dbReference type="Proteomes" id="UP000267821"/>
    </source>
</evidence>
<dbReference type="InterPro" id="IPR035971">
    <property type="entry name" value="CBD_sf"/>
</dbReference>
<dbReference type="GO" id="GO:0005576">
    <property type="term" value="C:extracellular region"/>
    <property type="evidence" value="ECO:0007669"/>
    <property type="project" value="InterPro"/>
</dbReference>
<sequence>MRLTLVFTVPSMVLAIAITNPYPLDLYIRANSKSIPTATTLTCLNSPTPDGNPPTLPPPSQPYGQCGGITYRGPITCPECFVCVKLSPELSRCLPE</sequence>
<evidence type="ECO:0000259" key="3">
    <source>
        <dbReference type="PROSITE" id="PS51164"/>
    </source>
</evidence>
<dbReference type="PROSITE" id="PS51164">
    <property type="entry name" value="CBM1_2"/>
    <property type="match status" value="1"/>
</dbReference>